<evidence type="ECO:0000256" key="3">
    <source>
        <dbReference type="SAM" id="MobiDB-lite"/>
    </source>
</evidence>
<dbReference type="PROSITE" id="PS51318">
    <property type="entry name" value="TAT"/>
    <property type="match status" value="1"/>
</dbReference>
<proteinExistence type="predicted"/>
<dbReference type="RefSeq" id="WP_204610171.1">
    <property type="nucleotide sequence ID" value="NZ_BAAAJX010000010.1"/>
</dbReference>
<evidence type="ECO:0000256" key="1">
    <source>
        <dbReference type="ARBA" id="ARBA00023295"/>
    </source>
</evidence>
<sequence length="429" mass="43382">MTARRHRAPVDRRRLVLLGSTAVALLALGIGTAGTARATWTAPAQTVGAHASTGSVAVTVSGVEDLASTYTSSALGHAATVTIVNSGTVPADVRLALTASVGAALSTAQRVDVWQPTAGNPCTGSPSSTARSGSGSTIPDVTASLAAGASTTSCVRTSVTQGQRFDLSGGATTLDAVVTARQGSWTGTAHARASQVVAATVTPGMPTKTSETDSSIALTWSAPADTSGVGSYVLARDGVPIATLPASTRSYTDTGLQVSTYYAYDVRAVPTGPAGHSSPVSTRIQHATGWFTTTGRYVLRNPATGTCVTAGGTTSGSPISTAGCTTSTTQTWQFSVDGDWLRVTSPSAPQLYWDAPSDRSAVLRTLNDISAQKWSVEAVGAGSGLFRLHNKNDLCLTAAASSSASASTAMTVADCGSSTLQLFTLRASS</sequence>
<evidence type="ECO:0000313" key="5">
    <source>
        <dbReference type="EMBL" id="GAA1493737.1"/>
    </source>
</evidence>
<dbReference type="Proteomes" id="UP001501742">
    <property type="component" value="Unassembled WGS sequence"/>
</dbReference>
<evidence type="ECO:0000313" key="6">
    <source>
        <dbReference type="Proteomes" id="UP001501742"/>
    </source>
</evidence>
<dbReference type="Gene3D" id="2.80.10.50">
    <property type="match status" value="2"/>
</dbReference>
<keyword evidence="6" id="KW-1185">Reference proteome</keyword>
<dbReference type="InterPro" id="IPR013783">
    <property type="entry name" value="Ig-like_fold"/>
</dbReference>
<dbReference type="InterPro" id="IPR000772">
    <property type="entry name" value="Ricin_B_lectin"/>
</dbReference>
<keyword evidence="2" id="KW-0119">Carbohydrate metabolism</keyword>
<dbReference type="Pfam" id="PF00041">
    <property type="entry name" value="fn3"/>
    <property type="match status" value="1"/>
</dbReference>
<dbReference type="Gene3D" id="2.60.40.10">
    <property type="entry name" value="Immunoglobulins"/>
    <property type="match status" value="1"/>
</dbReference>
<dbReference type="SUPFAM" id="SSF49265">
    <property type="entry name" value="Fibronectin type III"/>
    <property type="match status" value="1"/>
</dbReference>
<feature type="compositionally biased region" description="Low complexity" evidence="3">
    <location>
        <begin position="123"/>
        <end position="137"/>
    </location>
</feature>
<keyword evidence="1" id="KW-0378">Hydrolase</keyword>
<dbReference type="SUPFAM" id="SSF50370">
    <property type="entry name" value="Ricin B-like lectins"/>
    <property type="match status" value="1"/>
</dbReference>
<dbReference type="InterPro" id="IPR035992">
    <property type="entry name" value="Ricin_B-like_lectins"/>
</dbReference>
<dbReference type="PROSITE" id="PS50231">
    <property type="entry name" value="RICIN_B_LECTIN"/>
    <property type="match status" value="1"/>
</dbReference>
<protein>
    <recommendedName>
        <fullName evidence="4">Fibronectin type-III domain-containing protein</fullName>
    </recommendedName>
</protein>
<feature type="domain" description="Fibronectin type-III" evidence="4">
    <location>
        <begin position="202"/>
        <end position="288"/>
    </location>
</feature>
<dbReference type="CDD" id="cd00063">
    <property type="entry name" value="FN3"/>
    <property type="match status" value="1"/>
</dbReference>
<name>A0ABN1ZED3_9MICO</name>
<reference evidence="5 6" key="1">
    <citation type="journal article" date="2019" name="Int. J. Syst. Evol. Microbiol.">
        <title>The Global Catalogue of Microorganisms (GCM) 10K type strain sequencing project: providing services to taxonomists for standard genome sequencing and annotation.</title>
        <authorList>
            <consortium name="The Broad Institute Genomics Platform"/>
            <consortium name="The Broad Institute Genome Sequencing Center for Infectious Disease"/>
            <person name="Wu L."/>
            <person name="Ma J."/>
        </authorList>
    </citation>
    <scope>NUCLEOTIDE SEQUENCE [LARGE SCALE GENOMIC DNA]</scope>
    <source>
        <strain evidence="5 6">JCM 12140</strain>
    </source>
</reference>
<organism evidence="5 6">
    <name type="scientific">Curtobacterium herbarum</name>
    <dbReference type="NCBI Taxonomy" id="150122"/>
    <lineage>
        <taxon>Bacteria</taxon>
        <taxon>Bacillati</taxon>
        <taxon>Actinomycetota</taxon>
        <taxon>Actinomycetes</taxon>
        <taxon>Micrococcales</taxon>
        <taxon>Microbacteriaceae</taxon>
        <taxon>Curtobacterium</taxon>
    </lineage>
</organism>
<dbReference type="InterPro" id="IPR003961">
    <property type="entry name" value="FN3_dom"/>
</dbReference>
<keyword evidence="1" id="KW-0326">Glycosidase</keyword>
<dbReference type="CDD" id="cd00161">
    <property type="entry name" value="beta-trefoil_Ricin-like"/>
    <property type="match status" value="1"/>
</dbReference>
<dbReference type="InterPro" id="IPR006311">
    <property type="entry name" value="TAT_signal"/>
</dbReference>
<feature type="region of interest" description="Disordered" evidence="3">
    <location>
        <begin position="116"/>
        <end position="137"/>
    </location>
</feature>
<accession>A0ABN1ZED3</accession>
<keyword evidence="2" id="KW-0624">Polysaccharide degradation</keyword>
<dbReference type="SMART" id="SM00458">
    <property type="entry name" value="RICIN"/>
    <property type="match status" value="1"/>
</dbReference>
<evidence type="ECO:0000256" key="2">
    <source>
        <dbReference type="ARBA" id="ARBA00023326"/>
    </source>
</evidence>
<evidence type="ECO:0000259" key="4">
    <source>
        <dbReference type="PROSITE" id="PS50853"/>
    </source>
</evidence>
<comment type="caution">
    <text evidence="5">The sequence shown here is derived from an EMBL/GenBank/DDBJ whole genome shotgun (WGS) entry which is preliminary data.</text>
</comment>
<dbReference type="InterPro" id="IPR036116">
    <property type="entry name" value="FN3_sf"/>
</dbReference>
<dbReference type="SMART" id="SM00060">
    <property type="entry name" value="FN3"/>
    <property type="match status" value="1"/>
</dbReference>
<dbReference type="EMBL" id="BAAAJX010000010">
    <property type="protein sequence ID" value="GAA1493737.1"/>
    <property type="molecule type" value="Genomic_DNA"/>
</dbReference>
<dbReference type="PROSITE" id="PS50853">
    <property type="entry name" value="FN3"/>
    <property type="match status" value="1"/>
</dbReference>
<gene>
    <name evidence="5" type="ORF">GCM10009627_20830</name>
</gene>